<feature type="transmembrane region" description="Helical" evidence="1">
    <location>
        <begin position="229"/>
        <end position="251"/>
    </location>
</feature>
<keyword evidence="4" id="KW-1185">Reference proteome</keyword>
<feature type="transmembrane region" description="Helical" evidence="1">
    <location>
        <begin position="202"/>
        <end position="223"/>
    </location>
</feature>
<accession>A0ABQ8P4Q0</accession>
<reference evidence="3" key="1">
    <citation type="submission" date="2022-10" db="EMBL/GenBank/DDBJ databases">
        <title>Adaptive evolution leads to modifications in subtelomeric GC content in a zoonotic Cryptosporidium species.</title>
        <authorList>
            <person name="Li J."/>
            <person name="Feng Y."/>
            <person name="Xiao L."/>
        </authorList>
    </citation>
    <scope>NUCLEOTIDE SEQUENCE</scope>
    <source>
        <strain evidence="3">25894</strain>
    </source>
</reference>
<dbReference type="PANTHER" id="PTHR43081:SF1">
    <property type="entry name" value="ADENYLATE CYCLASE, TERMINAL-DIFFERENTIATION SPECIFIC"/>
    <property type="match status" value="1"/>
</dbReference>
<dbReference type="InterPro" id="IPR050697">
    <property type="entry name" value="Adenylyl/Guanylyl_Cyclase_3/4"/>
</dbReference>
<dbReference type="EMBL" id="JAPCXB010000212">
    <property type="protein sequence ID" value="KAJ1604802.1"/>
    <property type="molecule type" value="Genomic_DNA"/>
</dbReference>
<dbReference type="SMART" id="SM00044">
    <property type="entry name" value="CYCc"/>
    <property type="match status" value="1"/>
</dbReference>
<feature type="transmembrane region" description="Helical" evidence="1">
    <location>
        <begin position="546"/>
        <end position="563"/>
    </location>
</feature>
<dbReference type="Pfam" id="PF00211">
    <property type="entry name" value="Guanylate_cyc"/>
    <property type="match status" value="1"/>
</dbReference>
<keyword evidence="1" id="KW-0812">Transmembrane</keyword>
<evidence type="ECO:0000313" key="4">
    <source>
        <dbReference type="Proteomes" id="UP001071777"/>
    </source>
</evidence>
<gene>
    <name evidence="3" type="ORF">OJ252_3648</name>
</gene>
<feature type="transmembrane region" description="Helical" evidence="1">
    <location>
        <begin position="171"/>
        <end position="190"/>
    </location>
</feature>
<dbReference type="Proteomes" id="UP001071777">
    <property type="component" value="Unassembled WGS sequence"/>
</dbReference>
<feature type="transmembrane region" description="Helical" evidence="1">
    <location>
        <begin position="507"/>
        <end position="526"/>
    </location>
</feature>
<evidence type="ECO:0000256" key="1">
    <source>
        <dbReference type="SAM" id="Phobius"/>
    </source>
</evidence>
<dbReference type="PROSITE" id="PS50125">
    <property type="entry name" value="GUANYLATE_CYCLASE_2"/>
    <property type="match status" value="1"/>
</dbReference>
<keyword evidence="1" id="KW-1133">Transmembrane helix</keyword>
<protein>
    <submittedName>
        <fullName evidence="3">Membrane associated adenyl cyclase</fullName>
    </submittedName>
</protein>
<sequence>SVRRTENNIWRCKLNVNKFLFEKKSDSVKYFEGVVNGIKFLSTYQDFDIFDFSYFEEERHVNIHKHSDSKASIRTHNKDILRLFDILINNIERLKLANSDIRDSKKSNLSSLTEELSVSGCDTSKIDKYIIQDINNFFGFKKQTQCFSNENYDYFNLPLIINSYYRVYTKLFVELIIQIIHVINIIMLRNRDISSYMYPCKLLIMLLALITIFLDTILHLFNWNSTSKIGMVIEIIHLIFIYLCFCSSTYLNAEILNICGLLLNYSYIYRIIFIIQCKHINIYNKFQVMEIIRTQLKQIFFSFDSEMSLMISSSDFEDICMKLGINAFYNRILVKKSLHTYLFQNSYLNSEKLLYLKRSIPFFPTKELSYSTESRYSPWLSLIIKLYYSYCDPILIKLTCKFYKHLVSSKFEPLFASSSFISFNLAKNITNKLKYIFKRIKKTDNITYQDFISKKKKITYEEFEMLLTSLDTDMKLLNKIRSSTNLFDMINGPCLLMQRKIIFEQSFYNITLFMCLSISVISIMETTFNYFSDHFFQMNIFSNSQSYFYLFITIISFIFHYKIDKVYYNSSLKSYNQIKYKYSLIYGNLQFIENDVSSNKITGNSLSRSDYLSEFLSYRNAELLQNYTNSLSKYLPQGIAISLLKRYDFASLNPQYKEITILFSDIVGFTNIAEKVNPFMLFQLLTNYFDEMIKIIEEFNGNLIEIVGDAILVIWNSPVSLENHSVAAIAASLKMKKQLELKSRSLQNNYLPKISIKCGIHTDYVLVGNIGCKKRIKYGIMGDGVNLASRIESLTKRYSADIIISNNVFKNKNVRNKFVICPLDIVVVQGKSNPTVIYHVLGTSNDSDLTSMLKSKFHTKALIFFINKDFERSLAYIEKINQLGPHKNDPTTINLFNKCKKLQDKKLDINWSCAEVLDDKYFNEQESSK</sequence>
<dbReference type="InterPro" id="IPR029787">
    <property type="entry name" value="Nucleotide_cyclase"/>
</dbReference>
<name>A0ABQ8P4Q0_9CRYT</name>
<feature type="domain" description="Guanylate cyclase" evidence="2">
    <location>
        <begin position="660"/>
        <end position="792"/>
    </location>
</feature>
<feature type="non-terminal residue" evidence="3">
    <location>
        <position position="1"/>
    </location>
</feature>
<comment type="caution">
    <text evidence="3">The sequence shown here is derived from an EMBL/GenBank/DDBJ whole genome shotgun (WGS) entry which is preliminary data.</text>
</comment>
<organism evidence="3 4">
    <name type="scientific">Cryptosporidium canis</name>
    <dbReference type="NCBI Taxonomy" id="195482"/>
    <lineage>
        <taxon>Eukaryota</taxon>
        <taxon>Sar</taxon>
        <taxon>Alveolata</taxon>
        <taxon>Apicomplexa</taxon>
        <taxon>Conoidasida</taxon>
        <taxon>Coccidia</taxon>
        <taxon>Eucoccidiorida</taxon>
        <taxon>Eimeriorina</taxon>
        <taxon>Cryptosporidiidae</taxon>
        <taxon>Cryptosporidium</taxon>
    </lineage>
</organism>
<dbReference type="SUPFAM" id="SSF55073">
    <property type="entry name" value="Nucleotide cyclase"/>
    <property type="match status" value="1"/>
</dbReference>
<dbReference type="Gene3D" id="3.30.70.1230">
    <property type="entry name" value="Nucleotide cyclase"/>
    <property type="match status" value="1"/>
</dbReference>
<evidence type="ECO:0000259" key="2">
    <source>
        <dbReference type="PROSITE" id="PS50125"/>
    </source>
</evidence>
<dbReference type="PANTHER" id="PTHR43081">
    <property type="entry name" value="ADENYLATE CYCLASE, TERMINAL-DIFFERENTIATION SPECIFIC-RELATED"/>
    <property type="match status" value="1"/>
</dbReference>
<dbReference type="InterPro" id="IPR001054">
    <property type="entry name" value="A/G_cyclase"/>
</dbReference>
<proteinExistence type="predicted"/>
<evidence type="ECO:0000313" key="3">
    <source>
        <dbReference type="EMBL" id="KAJ1604802.1"/>
    </source>
</evidence>
<keyword evidence="1" id="KW-0472">Membrane</keyword>
<dbReference type="CDD" id="cd07302">
    <property type="entry name" value="CHD"/>
    <property type="match status" value="1"/>
</dbReference>